<dbReference type="EMBL" id="KN880701">
    <property type="protein sequence ID" value="KIY63375.1"/>
    <property type="molecule type" value="Genomic_DNA"/>
</dbReference>
<evidence type="ECO:0000313" key="2">
    <source>
        <dbReference type="EMBL" id="KIY63375.1"/>
    </source>
</evidence>
<dbReference type="SUPFAM" id="SSF52047">
    <property type="entry name" value="RNI-like"/>
    <property type="match status" value="1"/>
</dbReference>
<reference evidence="2 3" key="1">
    <citation type="journal article" date="2015" name="Fungal Genet. Biol.">
        <title>Evolution of novel wood decay mechanisms in Agaricales revealed by the genome sequences of Fistulina hepatica and Cylindrobasidium torrendii.</title>
        <authorList>
            <person name="Floudas D."/>
            <person name="Held B.W."/>
            <person name="Riley R."/>
            <person name="Nagy L.G."/>
            <person name="Koehler G."/>
            <person name="Ransdell A.S."/>
            <person name="Younus H."/>
            <person name="Chow J."/>
            <person name="Chiniquy J."/>
            <person name="Lipzen A."/>
            <person name="Tritt A."/>
            <person name="Sun H."/>
            <person name="Haridas S."/>
            <person name="LaButti K."/>
            <person name="Ohm R.A."/>
            <person name="Kues U."/>
            <person name="Blanchette R.A."/>
            <person name="Grigoriev I.V."/>
            <person name="Minto R.E."/>
            <person name="Hibbett D.S."/>
        </authorList>
    </citation>
    <scope>NUCLEOTIDE SEQUENCE [LARGE SCALE GENOMIC DNA]</scope>
    <source>
        <strain evidence="2 3">FP15055 ss-10</strain>
    </source>
</reference>
<evidence type="ECO:0000313" key="3">
    <source>
        <dbReference type="Proteomes" id="UP000054007"/>
    </source>
</evidence>
<dbReference type="OrthoDB" id="3063971at2759"/>
<evidence type="ECO:0000256" key="1">
    <source>
        <dbReference type="SAM" id="Coils"/>
    </source>
</evidence>
<gene>
    <name evidence="2" type="ORF">CYLTODRAFT_426165</name>
</gene>
<name>A0A0D7AZH5_9AGAR</name>
<dbReference type="AlphaFoldDB" id="A0A0D7AZH5"/>
<accession>A0A0D7AZH5</accession>
<keyword evidence="1" id="KW-0175">Coiled coil</keyword>
<proteinExistence type="predicted"/>
<protein>
    <submittedName>
        <fullName evidence="2">Uncharacterized protein</fullName>
    </submittedName>
</protein>
<sequence length="617" mass="69908">MSDMDIDRDDACCPRCQLTTSEPTRLSQQPSPFAQYLGTTFSQCAQLPHDAHSRLSAFIGEISTDIQAIDKEIKAMEAATQRLKDQRREAEVFLDAHKGLLCRAHDLPNEVLCKIFLGCLRPGGRYDLYGRKDLSERSAPWNIIAVCRRWRQVGCDLPHLWTGPSFKLRSSDEMKLRLDSWDGKPNRLTTALTRAKNEPLTLDVDLDCKEPHHYLSGLSDLFPRVETLYLRGHPVRYETGEILAFEDVESKNIFPNLRKLSLTAKFNETNVDRLPDDVANTVHWDILLGIVQSCPPLQELELLLDVDNRIQWAPDIHLDMENVHLVFEELKTLTLETGSLRCTALLLGQCASVTKLNLWTGSSLPEWETVSETILLPNLHTLQLDNASQVLEQLKCPALRHVNSEGWTSRTAQGIHDLLVRSGCVLESLELSINNYGMVKLPSESKWDVLPPILTGLKTLTLHLHNWDDIGVLSSFTHANVFPSLETLNLRYSHIFEDLTATNHGDADLIVERFLEACVHKQDGSRLRRLVVMFEDFPEHAAMRAFIAEGGEIGERIPPPSRESTLLQRLRGWKAEGVWVCVGQFTRQRHFRPGEDFNEIVVLPDLNTGVVQYEALV</sequence>
<dbReference type="Proteomes" id="UP000054007">
    <property type="component" value="Unassembled WGS sequence"/>
</dbReference>
<dbReference type="InterPro" id="IPR032675">
    <property type="entry name" value="LRR_dom_sf"/>
</dbReference>
<dbReference type="Gene3D" id="3.80.10.10">
    <property type="entry name" value="Ribonuclease Inhibitor"/>
    <property type="match status" value="1"/>
</dbReference>
<organism evidence="2 3">
    <name type="scientific">Cylindrobasidium torrendii FP15055 ss-10</name>
    <dbReference type="NCBI Taxonomy" id="1314674"/>
    <lineage>
        <taxon>Eukaryota</taxon>
        <taxon>Fungi</taxon>
        <taxon>Dikarya</taxon>
        <taxon>Basidiomycota</taxon>
        <taxon>Agaricomycotina</taxon>
        <taxon>Agaricomycetes</taxon>
        <taxon>Agaricomycetidae</taxon>
        <taxon>Agaricales</taxon>
        <taxon>Marasmiineae</taxon>
        <taxon>Physalacriaceae</taxon>
        <taxon>Cylindrobasidium</taxon>
    </lineage>
</organism>
<keyword evidence="3" id="KW-1185">Reference proteome</keyword>
<feature type="coiled-coil region" evidence="1">
    <location>
        <begin position="66"/>
        <end position="96"/>
    </location>
</feature>